<evidence type="ECO:0000256" key="3">
    <source>
        <dbReference type="ARBA" id="ARBA00022722"/>
    </source>
</evidence>
<dbReference type="EC" id="3.1.-.-" evidence="8"/>
<dbReference type="GO" id="GO:0016787">
    <property type="term" value="F:hydrolase activity"/>
    <property type="evidence" value="ECO:0007669"/>
    <property type="project" value="UniProtKB-KW"/>
</dbReference>
<evidence type="ECO:0000256" key="7">
    <source>
        <dbReference type="ARBA" id="ARBA00038093"/>
    </source>
</evidence>
<dbReference type="PANTHER" id="PTHR33653">
    <property type="entry name" value="RIBONUCLEASE VAPC2"/>
    <property type="match status" value="1"/>
</dbReference>
<evidence type="ECO:0000256" key="8">
    <source>
        <dbReference type="HAMAP-Rule" id="MF_00265"/>
    </source>
</evidence>
<evidence type="ECO:0000259" key="9">
    <source>
        <dbReference type="Pfam" id="PF01850"/>
    </source>
</evidence>
<comment type="similarity">
    <text evidence="7 8">Belongs to the PINc/VapC protein family.</text>
</comment>
<keyword evidence="11" id="KW-1185">Reference proteome</keyword>
<dbReference type="InterPro" id="IPR029060">
    <property type="entry name" value="PIN-like_dom_sf"/>
</dbReference>
<keyword evidence="6 8" id="KW-0460">Magnesium</keyword>
<feature type="binding site" evidence="8">
    <location>
        <position position="7"/>
    </location>
    <ligand>
        <name>Mg(2+)</name>
        <dbReference type="ChEBI" id="CHEBI:18420"/>
    </ligand>
</feature>
<dbReference type="InterPro" id="IPR050556">
    <property type="entry name" value="Type_II_TA_system_RNase"/>
</dbReference>
<keyword evidence="5 8" id="KW-0378">Hydrolase</keyword>
<evidence type="ECO:0000313" key="10">
    <source>
        <dbReference type="EMBL" id="QSB15125.1"/>
    </source>
</evidence>
<keyword evidence="4 8" id="KW-0479">Metal-binding</keyword>
<comment type="function">
    <text evidence="8">Toxic component of a toxin-antitoxin (TA) system. An RNase.</text>
</comment>
<dbReference type="RefSeq" id="WP_239677295.1">
    <property type="nucleotide sequence ID" value="NZ_CP070499.1"/>
</dbReference>
<keyword evidence="3 8" id="KW-0540">Nuclease</keyword>
<dbReference type="GO" id="GO:0090729">
    <property type="term" value="F:toxin activity"/>
    <property type="evidence" value="ECO:0007669"/>
    <property type="project" value="UniProtKB-KW"/>
</dbReference>
<comment type="cofactor">
    <cofactor evidence="1 8">
        <name>Mg(2+)</name>
        <dbReference type="ChEBI" id="CHEBI:18420"/>
    </cofactor>
</comment>
<evidence type="ECO:0000256" key="6">
    <source>
        <dbReference type="ARBA" id="ARBA00022842"/>
    </source>
</evidence>
<dbReference type="PANTHER" id="PTHR33653:SF1">
    <property type="entry name" value="RIBONUCLEASE VAPC2"/>
    <property type="match status" value="1"/>
</dbReference>
<feature type="domain" description="PIN" evidence="9">
    <location>
        <begin position="5"/>
        <end position="111"/>
    </location>
</feature>
<feature type="binding site" evidence="8">
    <location>
        <position position="93"/>
    </location>
    <ligand>
        <name>Mg(2+)</name>
        <dbReference type="ChEBI" id="CHEBI:18420"/>
    </ligand>
</feature>
<dbReference type="KEGG" id="nhy:JQS43_01735"/>
<sequence length="127" mass="13381">MSRGVLDTSVLIANDVTPIPGELAISIASIAELKFGVLVAKDDQTRAARLSRLSAIERRFDPLPVDDAVADSYARLASLVVAAGRQPRARVMDLLIAATAHAHGATIYTRNGADLAGLEDFVTIASI</sequence>
<evidence type="ECO:0000256" key="1">
    <source>
        <dbReference type="ARBA" id="ARBA00001946"/>
    </source>
</evidence>
<dbReference type="InterPro" id="IPR002716">
    <property type="entry name" value="PIN_dom"/>
</dbReference>
<accession>A0A895YGC3</accession>
<dbReference type="InterPro" id="IPR022907">
    <property type="entry name" value="VapC_family"/>
</dbReference>
<reference evidence="10" key="1">
    <citation type="submission" date="2021-02" db="EMBL/GenBank/DDBJ databases">
        <title>Natrosporangium hydrolyticum gen. nov., sp. nov, a haloalkaliphilic actinobacterium from a soda solonchak soil.</title>
        <authorList>
            <person name="Sorokin D.Y."/>
            <person name="Khijniak T.V."/>
            <person name="Zakharycheva A.P."/>
            <person name="Boueva O.V."/>
            <person name="Ariskina E.V."/>
            <person name="Hahnke R.L."/>
            <person name="Bunk B."/>
            <person name="Sproer C."/>
            <person name="Schumann P."/>
            <person name="Evtushenko L.I."/>
            <person name="Kublanov I.V."/>
        </authorList>
    </citation>
    <scope>NUCLEOTIDE SEQUENCE</scope>
    <source>
        <strain evidence="10">DSM 106523</strain>
    </source>
</reference>
<protein>
    <recommendedName>
        <fullName evidence="8">Ribonuclease VapC</fullName>
        <shortName evidence="8">RNase VapC</shortName>
        <ecNumber evidence="8">3.1.-.-</ecNumber>
    </recommendedName>
    <alternativeName>
        <fullName evidence="8">Toxin VapC</fullName>
    </alternativeName>
</protein>
<evidence type="ECO:0000256" key="2">
    <source>
        <dbReference type="ARBA" id="ARBA00022649"/>
    </source>
</evidence>
<evidence type="ECO:0000256" key="4">
    <source>
        <dbReference type="ARBA" id="ARBA00022723"/>
    </source>
</evidence>
<dbReference type="HAMAP" id="MF_00265">
    <property type="entry name" value="VapC_Nob1"/>
    <property type="match status" value="1"/>
</dbReference>
<dbReference type="GO" id="GO:0004540">
    <property type="term" value="F:RNA nuclease activity"/>
    <property type="evidence" value="ECO:0007669"/>
    <property type="project" value="InterPro"/>
</dbReference>
<evidence type="ECO:0000313" key="11">
    <source>
        <dbReference type="Proteomes" id="UP000662857"/>
    </source>
</evidence>
<dbReference type="Pfam" id="PF01850">
    <property type="entry name" value="PIN"/>
    <property type="match status" value="1"/>
</dbReference>
<dbReference type="EMBL" id="CP070499">
    <property type="protein sequence ID" value="QSB15125.1"/>
    <property type="molecule type" value="Genomic_DNA"/>
</dbReference>
<dbReference type="SUPFAM" id="SSF88723">
    <property type="entry name" value="PIN domain-like"/>
    <property type="match status" value="1"/>
</dbReference>
<dbReference type="GO" id="GO:0000287">
    <property type="term" value="F:magnesium ion binding"/>
    <property type="evidence" value="ECO:0007669"/>
    <property type="project" value="UniProtKB-UniRule"/>
</dbReference>
<name>A0A895YGC3_9ACTN</name>
<gene>
    <name evidence="8" type="primary">vapC</name>
    <name evidence="10" type="ORF">JQS43_01735</name>
</gene>
<proteinExistence type="inferred from homology"/>
<dbReference type="Proteomes" id="UP000662857">
    <property type="component" value="Chromosome"/>
</dbReference>
<evidence type="ECO:0000256" key="5">
    <source>
        <dbReference type="ARBA" id="ARBA00022801"/>
    </source>
</evidence>
<dbReference type="AlphaFoldDB" id="A0A895YGC3"/>
<keyword evidence="8" id="KW-0800">Toxin</keyword>
<organism evidence="10 11">
    <name type="scientific">Natronosporangium hydrolyticum</name>
    <dbReference type="NCBI Taxonomy" id="2811111"/>
    <lineage>
        <taxon>Bacteria</taxon>
        <taxon>Bacillati</taxon>
        <taxon>Actinomycetota</taxon>
        <taxon>Actinomycetes</taxon>
        <taxon>Micromonosporales</taxon>
        <taxon>Micromonosporaceae</taxon>
        <taxon>Natronosporangium</taxon>
    </lineage>
</organism>
<keyword evidence="2 8" id="KW-1277">Toxin-antitoxin system</keyword>
<dbReference type="Gene3D" id="3.40.50.1010">
    <property type="entry name" value="5'-nuclease"/>
    <property type="match status" value="1"/>
</dbReference>